<dbReference type="InterPro" id="IPR016181">
    <property type="entry name" value="Acyl_CoA_acyltransferase"/>
</dbReference>
<dbReference type="CDD" id="cd04301">
    <property type="entry name" value="NAT_SF"/>
    <property type="match status" value="1"/>
</dbReference>
<evidence type="ECO:0000256" key="2">
    <source>
        <dbReference type="ARBA" id="ARBA00023315"/>
    </source>
</evidence>
<dbReference type="GO" id="GO:0016747">
    <property type="term" value="F:acyltransferase activity, transferring groups other than amino-acyl groups"/>
    <property type="evidence" value="ECO:0007669"/>
    <property type="project" value="InterPro"/>
</dbReference>
<dbReference type="Proteomes" id="UP000023703">
    <property type="component" value="Chromosome"/>
</dbReference>
<dbReference type="KEGG" id="cgy:CGLY_00770"/>
<feature type="domain" description="N-acetyltransferase" evidence="3">
    <location>
        <begin position="11"/>
        <end position="160"/>
    </location>
</feature>
<dbReference type="PANTHER" id="PTHR43877:SF2">
    <property type="entry name" value="AMINOALKYLPHOSPHONATE N-ACETYLTRANSFERASE-RELATED"/>
    <property type="match status" value="1"/>
</dbReference>
<proteinExistence type="predicted"/>
<keyword evidence="2" id="KW-0012">Acyltransferase</keyword>
<sequence>MDILTLVDRTFHLSRARDVDVADIVALLTDDPLGRTRESSSLSPYMDAFHRIDADPNHLLLIVREDSPTTGPAVATMQLTLLPGLSRGGATRLQIEAVRVAAETRGSGLGSAVLDWAHAYGRSHGATLAQLTSDVTRTDAHRFYERLGYTASHQGFKLPL</sequence>
<evidence type="ECO:0000313" key="4">
    <source>
        <dbReference type="EMBL" id="AHW62602.1"/>
    </source>
</evidence>
<keyword evidence="5" id="KW-1185">Reference proteome</keyword>
<dbReference type="AlphaFoldDB" id="X5DPL0"/>
<gene>
    <name evidence="4" type="ORF">CGLY_00770</name>
</gene>
<keyword evidence="1" id="KW-0808">Transferase</keyword>
<reference evidence="4 5" key="1">
    <citation type="journal article" date="2015" name="Int. J. Syst. Evol. Microbiol.">
        <title>Revisiting Corynebacterium glyciniphilum (ex Kubota et al., 1972) sp. nov., nom. rev., isolated from putrefied banana.</title>
        <authorList>
            <person name="Al-Dilaimi A."/>
            <person name="Bednarz H."/>
            <person name="Lomker A."/>
            <person name="Niehaus K."/>
            <person name="Kalinowski J."/>
            <person name="Ruckert C."/>
        </authorList>
    </citation>
    <scope>NUCLEOTIDE SEQUENCE [LARGE SCALE GENOMIC DNA]</scope>
    <source>
        <strain evidence="4">AJ 3170</strain>
    </source>
</reference>
<dbReference type="PROSITE" id="PS51186">
    <property type="entry name" value="GNAT"/>
    <property type="match status" value="1"/>
</dbReference>
<evidence type="ECO:0000259" key="3">
    <source>
        <dbReference type="PROSITE" id="PS51186"/>
    </source>
</evidence>
<dbReference type="InterPro" id="IPR000182">
    <property type="entry name" value="GNAT_dom"/>
</dbReference>
<evidence type="ECO:0000313" key="5">
    <source>
        <dbReference type="Proteomes" id="UP000023703"/>
    </source>
</evidence>
<dbReference type="SUPFAM" id="SSF55729">
    <property type="entry name" value="Acyl-CoA N-acyltransferases (Nat)"/>
    <property type="match status" value="1"/>
</dbReference>
<dbReference type="OrthoDB" id="9789603at2"/>
<dbReference type="STRING" id="1404245.CGLY_00770"/>
<dbReference type="EMBL" id="CP006842">
    <property type="protein sequence ID" value="AHW62602.1"/>
    <property type="molecule type" value="Genomic_DNA"/>
</dbReference>
<organism evidence="4 5">
    <name type="scientific">Corynebacterium glyciniphilum AJ 3170</name>
    <dbReference type="NCBI Taxonomy" id="1404245"/>
    <lineage>
        <taxon>Bacteria</taxon>
        <taxon>Bacillati</taxon>
        <taxon>Actinomycetota</taxon>
        <taxon>Actinomycetes</taxon>
        <taxon>Mycobacteriales</taxon>
        <taxon>Corynebacteriaceae</taxon>
        <taxon>Corynebacterium</taxon>
    </lineage>
</organism>
<dbReference type="PANTHER" id="PTHR43877">
    <property type="entry name" value="AMINOALKYLPHOSPHONATE N-ACETYLTRANSFERASE-RELATED-RELATED"/>
    <property type="match status" value="1"/>
</dbReference>
<dbReference type="InterPro" id="IPR050832">
    <property type="entry name" value="Bact_Acetyltransf"/>
</dbReference>
<name>X5DPL0_9CORY</name>
<dbReference type="eggNOG" id="COG0456">
    <property type="taxonomic scope" value="Bacteria"/>
</dbReference>
<dbReference type="HOGENOM" id="CLU_013985_34_6_11"/>
<evidence type="ECO:0000256" key="1">
    <source>
        <dbReference type="ARBA" id="ARBA00022679"/>
    </source>
</evidence>
<dbReference type="Pfam" id="PF00583">
    <property type="entry name" value="Acetyltransf_1"/>
    <property type="match status" value="1"/>
</dbReference>
<protein>
    <submittedName>
        <fullName evidence="4">Putative transcriptional regulator, TetR-family</fullName>
    </submittedName>
</protein>
<accession>X5DPL0</accession>
<dbReference type="Gene3D" id="3.40.630.30">
    <property type="match status" value="1"/>
</dbReference>